<evidence type="ECO:0000313" key="3">
    <source>
        <dbReference type="EMBL" id="CAI4216006.1"/>
    </source>
</evidence>
<protein>
    <submittedName>
        <fullName evidence="3">Uncharacterized protein</fullName>
    </submittedName>
</protein>
<reference evidence="3" key="1">
    <citation type="submission" date="2022-11" db="EMBL/GenBank/DDBJ databases">
        <authorList>
            <person name="Scott C."/>
            <person name="Bruce N."/>
        </authorList>
    </citation>
    <scope>NUCLEOTIDE SEQUENCE</scope>
</reference>
<feature type="compositionally biased region" description="Polar residues" evidence="1">
    <location>
        <begin position="207"/>
        <end position="222"/>
    </location>
</feature>
<feature type="region of interest" description="Disordered" evidence="1">
    <location>
        <begin position="207"/>
        <end position="239"/>
    </location>
</feature>
<sequence length="311" mass="33357">MISCQDEGNDAKSPSGITPPPLPFILILSATPPLFPECLILERSTYISMSSARVYKSITTTVVIQWDSGQTRSTEAVIRPLTTVWSAAPGCPTTLDSLATGLCVPPQWDEVWFRGAYYSPGICPSGYTAGCYAFDPEFAGVKQTRQVPELTPKADETAVICVPLGFECYSSWTLFAVSYSDGYPYSRIPAIDVRWKESDIPFLETSPQTPRAVQLPTSTHVSEPTWEAPETPTLGPNGGFDTSPRAVSGLSSGQKAGIAVGAVLGVACIASLLGWAIWRRRRAPPLPAQPVVGQPTIEFKPVAVRFGSSGP</sequence>
<dbReference type="AlphaFoldDB" id="A0A9P1H4Y8"/>
<accession>A0A9P1H4Y8</accession>
<keyword evidence="4" id="KW-1185">Reference proteome</keyword>
<organism evidence="3 4">
    <name type="scientific">Parascedosporium putredinis</name>
    <dbReference type="NCBI Taxonomy" id="1442378"/>
    <lineage>
        <taxon>Eukaryota</taxon>
        <taxon>Fungi</taxon>
        <taxon>Dikarya</taxon>
        <taxon>Ascomycota</taxon>
        <taxon>Pezizomycotina</taxon>
        <taxon>Sordariomycetes</taxon>
        <taxon>Hypocreomycetidae</taxon>
        <taxon>Microascales</taxon>
        <taxon>Microascaceae</taxon>
        <taxon>Parascedosporium</taxon>
    </lineage>
</organism>
<keyword evidence="2" id="KW-1133">Transmembrane helix</keyword>
<dbReference type="OrthoDB" id="4770059at2759"/>
<keyword evidence="2" id="KW-0812">Transmembrane</keyword>
<comment type="caution">
    <text evidence="3">The sequence shown here is derived from an EMBL/GenBank/DDBJ whole genome shotgun (WGS) entry which is preliminary data.</text>
</comment>
<dbReference type="Proteomes" id="UP000838763">
    <property type="component" value="Unassembled WGS sequence"/>
</dbReference>
<evidence type="ECO:0000256" key="1">
    <source>
        <dbReference type="SAM" id="MobiDB-lite"/>
    </source>
</evidence>
<gene>
    <name evidence="3" type="ORF">PPNO1_LOCUS5677</name>
</gene>
<feature type="transmembrane region" description="Helical" evidence="2">
    <location>
        <begin position="256"/>
        <end position="278"/>
    </location>
</feature>
<name>A0A9P1H4Y8_9PEZI</name>
<evidence type="ECO:0000256" key="2">
    <source>
        <dbReference type="SAM" id="Phobius"/>
    </source>
</evidence>
<proteinExistence type="predicted"/>
<keyword evidence="2" id="KW-0472">Membrane</keyword>
<dbReference type="EMBL" id="CALLCH030000014">
    <property type="protein sequence ID" value="CAI4216006.1"/>
    <property type="molecule type" value="Genomic_DNA"/>
</dbReference>
<evidence type="ECO:0000313" key="4">
    <source>
        <dbReference type="Proteomes" id="UP000838763"/>
    </source>
</evidence>